<proteinExistence type="predicted"/>
<dbReference type="AlphaFoldDB" id="A0A844YA21"/>
<dbReference type="Pfam" id="PF06912">
    <property type="entry name" value="DUF1275"/>
    <property type="match status" value="1"/>
</dbReference>
<feature type="transmembrane region" description="Helical" evidence="1">
    <location>
        <begin position="188"/>
        <end position="206"/>
    </location>
</feature>
<gene>
    <name evidence="2" type="ORF">GRI47_12095</name>
</gene>
<keyword evidence="1" id="KW-0812">Transmembrane</keyword>
<feature type="transmembrane region" description="Helical" evidence="1">
    <location>
        <begin position="12"/>
        <end position="36"/>
    </location>
</feature>
<keyword evidence="3" id="KW-1185">Reference proteome</keyword>
<reference evidence="2 3" key="1">
    <citation type="submission" date="2019-12" db="EMBL/GenBank/DDBJ databases">
        <title>Genomic-based taxomic classification of the family Erythrobacteraceae.</title>
        <authorList>
            <person name="Xu L."/>
        </authorList>
    </citation>
    <scope>NUCLEOTIDE SEQUENCE [LARGE SCALE GENOMIC DNA]</scope>
    <source>
        <strain evidence="2 3">JCM 17468</strain>
    </source>
</reference>
<feature type="transmembrane region" description="Helical" evidence="1">
    <location>
        <begin position="88"/>
        <end position="113"/>
    </location>
</feature>
<dbReference type="Proteomes" id="UP000430272">
    <property type="component" value="Unassembled WGS sequence"/>
</dbReference>
<dbReference type="RefSeq" id="WP_160661633.1">
    <property type="nucleotide sequence ID" value="NZ_BAABDV010000001.1"/>
</dbReference>
<dbReference type="PANTHER" id="PTHR37314:SF4">
    <property type="entry name" value="UPF0700 TRANSMEMBRANE PROTEIN YOAK"/>
    <property type="match status" value="1"/>
</dbReference>
<feature type="transmembrane region" description="Helical" evidence="1">
    <location>
        <begin position="164"/>
        <end position="182"/>
    </location>
</feature>
<keyword evidence="1" id="KW-1133">Transmembrane helix</keyword>
<sequence length="216" mass="22213">MPQTRPSLRALQLGLSGLAGLLDATGFLIANGYFVSFMSGNTTQLGVNALDGIGSVLLPAGLIACFLGGVSAGAAIGWTSRVWPRTLLLATSLALISAAAVAYALGSTLGFLIPAGFAMGVVNNVFLRDDSSAAGVTYMTGALVRIGQNFAARWMKRDDRIKPGYGPLWLCLLGGAVLGTWLHTFDGAIGPAVAVGANALLLVLAWRTEKGQAHPA</sequence>
<dbReference type="PANTHER" id="PTHR37314">
    <property type="entry name" value="SLR0142 PROTEIN"/>
    <property type="match status" value="1"/>
</dbReference>
<evidence type="ECO:0000313" key="2">
    <source>
        <dbReference type="EMBL" id="MXO54741.1"/>
    </source>
</evidence>
<evidence type="ECO:0000256" key="1">
    <source>
        <dbReference type="SAM" id="Phobius"/>
    </source>
</evidence>
<dbReference type="EMBL" id="WTYD01000002">
    <property type="protein sequence ID" value="MXO54741.1"/>
    <property type="molecule type" value="Genomic_DNA"/>
</dbReference>
<comment type="caution">
    <text evidence="2">The sequence shown here is derived from an EMBL/GenBank/DDBJ whole genome shotgun (WGS) entry which is preliminary data.</text>
</comment>
<dbReference type="InterPro" id="IPR010699">
    <property type="entry name" value="DUF1275"/>
</dbReference>
<keyword evidence="1" id="KW-0472">Membrane</keyword>
<feature type="transmembrane region" description="Helical" evidence="1">
    <location>
        <begin position="56"/>
        <end position="76"/>
    </location>
</feature>
<dbReference type="OrthoDB" id="885342at2"/>
<evidence type="ECO:0000313" key="3">
    <source>
        <dbReference type="Proteomes" id="UP000430272"/>
    </source>
</evidence>
<protein>
    <submittedName>
        <fullName evidence="2">DUF1275 domain-containing protein</fullName>
    </submittedName>
</protein>
<name>A0A844YA21_9SPHN</name>
<organism evidence="2 3">
    <name type="scientific">Qipengyuania pelagi</name>
    <dbReference type="NCBI Taxonomy" id="994320"/>
    <lineage>
        <taxon>Bacteria</taxon>
        <taxon>Pseudomonadati</taxon>
        <taxon>Pseudomonadota</taxon>
        <taxon>Alphaproteobacteria</taxon>
        <taxon>Sphingomonadales</taxon>
        <taxon>Erythrobacteraceae</taxon>
        <taxon>Qipengyuania</taxon>
    </lineage>
</organism>
<accession>A0A844YA21</accession>